<dbReference type="SUPFAM" id="SSF56281">
    <property type="entry name" value="Metallo-hydrolase/oxidoreductase"/>
    <property type="match status" value="1"/>
</dbReference>
<comment type="caution">
    <text evidence="2">The sequence shown here is derived from an EMBL/GenBank/DDBJ whole genome shotgun (WGS) entry which is preliminary data.</text>
</comment>
<proteinExistence type="predicted"/>
<dbReference type="Gene3D" id="1.10.10.10">
    <property type="entry name" value="Winged helix-like DNA-binding domain superfamily/Winged helix DNA-binding domain"/>
    <property type="match status" value="1"/>
</dbReference>
<dbReference type="PANTHER" id="PTHR23131">
    <property type="entry name" value="ENDORIBONUCLEASE LACTB2"/>
    <property type="match status" value="1"/>
</dbReference>
<dbReference type="SMART" id="SM00849">
    <property type="entry name" value="Lactamase_B"/>
    <property type="match status" value="1"/>
</dbReference>
<evidence type="ECO:0000313" key="2">
    <source>
        <dbReference type="EMBL" id="MCB8881130.1"/>
    </source>
</evidence>
<dbReference type="AlphaFoldDB" id="A0A964E3Y3"/>
<dbReference type="RefSeq" id="WP_227307803.1">
    <property type="nucleotide sequence ID" value="NZ_JAESVA010000004.1"/>
</dbReference>
<dbReference type="EMBL" id="JAESVA010000004">
    <property type="protein sequence ID" value="MCB8881130.1"/>
    <property type="molecule type" value="Genomic_DNA"/>
</dbReference>
<dbReference type="PANTHER" id="PTHR23131:SF4">
    <property type="entry name" value="METALLO-BETA-LACTAMASE SUPERFAMILY POTEIN"/>
    <property type="match status" value="1"/>
</dbReference>
<evidence type="ECO:0000313" key="3">
    <source>
        <dbReference type="Proteomes" id="UP000721844"/>
    </source>
</evidence>
<sequence length="344" mass="37620">MSEAGALQPPRPGETIEIAEGILWLRLPLPLRLDHVNVYLIEEEGGFAVIDTGWPDETTQAIWHSLLAGLIGRQRITRVIATHHHPDHVGNAGWLARLAEAPLLMSETEYLLTVARAAGVFEQARDTYLNFYASHGLAPAIANNLLDTIRQYGQMVTPLPPQFTALHAGAILTIGGRNFKLLHGGGHSNQQVMLHCVEEKIFFSVDQVLPDITPHIGVWPIEPDASPLGLFLASLSAIRAEIADDVLVLPGHKLPFRGLHARIAEIAAHHAAICDRIATIAASHPCNVNAINEQIFNRPLDNRNKGLAFSETLAHVNLMLRQGRLQRADDPAGKRFITTDAGSR</sequence>
<dbReference type="InterPro" id="IPR036388">
    <property type="entry name" value="WH-like_DNA-bd_sf"/>
</dbReference>
<organism evidence="2 3">
    <name type="scientific">Acidisoma cellulosilyticum</name>
    <dbReference type="NCBI Taxonomy" id="2802395"/>
    <lineage>
        <taxon>Bacteria</taxon>
        <taxon>Pseudomonadati</taxon>
        <taxon>Pseudomonadota</taxon>
        <taxon>Alphaproteobacteria</taxon>
        <taxon>Acetobacterales</taxon>
        <taxon>Acidocellaceae</taxon>
        <taxon>Acidisoma</taxon>
    </lineage>
</organism>
<dbReference type="InterPro" id="IPR001279">
    <property type="entry name" value="Metallo-B-lactamas"/>
</dbReference>
<name>A0A964E3Y3_9PROT</name>
<dbReference type="Pfam" id="PF00753">
    <property type="entry name" value="Lactamase_B"/>
    <property type="match status" value="1"/>
</dbReference>
<evidence type="ECO:0000259" key="1">
    <source>
        <dbReference type="SMART" id="SM00849"/>
    </source>
</evidence>
<gene>
    <name evidence="2" type="ORF">ACELLULO517_12860</name>
</gene>
<reference evidence="2 3" key="1">
    <citation type="journal article" date="2021" name="Microorganisms">
        <title>Acidisoma silvae sp. nov. and Acidisomacellulosilytica sp. nov., Two Acidophilic Bacteria Isolated from Decaying Wood, Hydrolyzing Cellulose and Producing Poly-3-hydroxybutyrate.</title>
        <authorList>
            <person name="Mieszkin S."/>
            <person name="Pouder E."/>
            <person name="Uroz S."/>
            <person name="Simon-Colin C."/>
            <person name="Alain K."/>
        </authorList>
    </citation>
    <scope>NUCLEOTIDE SEQUENCE [LARGE SCALE GENOMIC DNA]</scope>
    <source>
        <strain evidence="2 3">HW T5.17</strain>
    </source>
</reference>
<dbReference type="InterPro" id="IPR050662">
    <property type="entry name" value="Sec-metab_biosynth-thioest"/>
</dbReference>
<keyword evidence="3" id="KW-1185">Reference proteome</keyword>
<accession>A0A964E3Y3</accession>
<feature type="domain" description="Metallo-beta-lactamase" evidence="1">
    <location>
        <begin position="35"/>
        <end position="252"/>
    </location>
</feature>
<protein>
    <submittedName>
        <fullName evidence="2">MBL fold metallo-hydrolase</fullName>
    </submittedName>
</protein>
<dbReference type="Proteomes" id="UP000721844">
    <property type="component" value="Unassembled WGS sequence"/>
</dbReference>
<dbReference type="Gene3D" id="3.60.15.10">
    <property type="entry name" value="Ribonuclease Z/Hydroxyacylglutathione hydrolase-like"/>
    <property type="match status" value="1"/>
</dbReference>
<dbReference type="InterPro" id="IPR036866">
    <property type="entry name" value="RibonucZ/Hydroxyglut_hydro"/>
</dbReference>